<keyword evidence="1" id="KW-0812">Transmembrane</keyword>
<keyword evidence="3" id="KW-1185">Reference proteome</keyword>
<feature type="transmembrane region" description="Helical" evidence="1">
    <location>
        <begin position="15"/>
        <end position="33"/>
    </location>
</feature>
<evidence type="ECO:0000256" key="1">
    <source>
        <dbReference type="SAM" id="Phobius"/>
    </source>
</evidence>
<dbReference type="Proteomes" id="UP000237983">
    <property type="component" value="Unassembled WGS sequence"/>
</dbReference>
<evidence type="ECO:0000313" key="3">
    <source>
        <dbReference type="Proteomes" id="UP000237983"/>
    </source>
</evidence>
<dbReference type="EMBL" id="PVTL01000008">
    <property type="protein sequence ID" value="PRY67076.1"/>
    <property type="molecule type" value="Genomic_DNA"/>
</dbReference>
<dbReference type="SUPFAM" id="SSF81324">
    <property type="entry name" value="Voltage-gated potassium channels"/>
    <property type="match status" value="1"/>
</dbReference>
<feature type="transmembrane region" description="Helical" evidence="1">
    <location>
        <begin position="108"/>
        <end position="128"/>
    </location>
</feature>
<proteinExistence type="predicted"/>
<comment type="caution">
    <text evidence="2">The sequence shown here is derived from an EMBL/GenBank/DDBJ whole genome shotgun (WGS) entry which is preliminary data.</text>
</comment>
<evidence type="ECO:0000313" key="2">
    <source>
        <dbReference type="EMBL" id="PRY67076.1"/>
    </source>
</evidence>
<keyword evidence="1" id="KW-1133">Transmembrane helix</keyword>
<accession>A0A2T0VA57</accession>
<gene>
    <name evidence="2" type="ORF">B0I08_108163</name>
</gene>
<keyword evidence="1" id="KW-0472">Membrane</keyword>
<name>A0A2T0VA57_9MICO</name>
<feature type="transmembrane region" description="Helical" evidence="1">
    <location>
        <begin position="77"/>
        <end position="96"/>
    </location>
</feature>
<sequence>MATEPKRVVRAEHRLPAVIAIVIVLVLYALLPSTFLPGIRYGVVGIAILLLIPVLILNPARLTRQTRWSRVLSVSNAFLLGAANQIALVQLVYLLVNAGKQDGPSLLIAAVQVWVTNVIVFALIYWEIDRGGPVARRHEERRDLDPADFRFPQDEDHDAITEVAIRSSAKSDWAPGYVDYLYFSLSNSMAFSPTDAMPLSHRAKALMGLESFAGFVILALVIARAVSLLG</sequence>
<dbReference type="OrthoDB" id="5402524at2"/>
<organism evidence="2 3">
    <name type="scientific">Glaciihabitans tibetensis</name>
    <dbReference type="NCBI Taxonomy" id="1266600"/>
    <lineage>
        <taxon>Bacteria</taxon>
        <taxon>Bacillati</taxon>
        <taxon>Actinomycetota</taxon>
        <taxon>Actinomycetes</taxon>
        <taxon>Micrococcales</taxon>
        <taxon>Microbacteriaceae</taxon>
        <taxon>Glaciihabitans</taxon>
    </lineage>
</organism>
<dbReference type="RefSeq" id="WP_106214245.1">
    <property type="nucleotide sequence ID" value="NZ_PVTL01000008.1"/>
</dbReference>
<protein>
    <submittedName>
        <fullName evidence="2">Putative membrane protein</fullName>
    </submittedName>
</protein>
<reference evidence="2 3" key="1">
    <citation type="submission" date="2018-03" db="EMBL/GenBank/DDBJ databases">
        <title>Genomic Encyclopedia of Type Strains, Phase III (KMG-III): the genomes of soil and plant-associated and newly described type strains.</title>
        <authorList>
            <person name="Whitman W."/>
        </authorList>
    </citation>
    <scope>NUCLEOTIDE SEQUENCE [LARGE SCALE GENOMIC DNA]</scope>
    <source>
        <strain evidence="2 3">CGMCC 1.12484</strain>
    </source>
</reference>
<feature type="transmembrane region" description="Helical" evidence="1">
    <location>
        <begin position="205"/>
        <end position="226"/>
    </location>
</feature>
<feature type="transmembrane region" description="Helical" evidence="1">
    <location>
        <begin position="39"/>
        <end position="57"/>
    </location>
</feature>
<dbReference type="AlphaFoldDB" id="A0A2T0VA57"/>